<dbReference type="InterPro" id="IPR010064">
    <property type="entry name" value="HK97-gp10_tail"/>
</dbReference>
<comment type="caution">
    <text evidence="1">The sequence shown here is derived from an EMBL/GenBank/DDBJ whole genome shotgun (WGS) entry which is preliminary data.</text>
</comment>
<reference evidence="1" key="1">
    <citation type="journal article" date="2014" name="Front. Microbiol.">
        <title>High frequency of phylogenetically diverse reductive dehalogenase-homologous genes in deep subseafloor sedimentary metagenomes.</title>
        <authorList>
            <person name="Kawai M."/>
            <person name="Futagami T."/>
            <person name="Toyoda A."/>
            <person name="Takaki Y."/>
            <person name="Nishi S."/>
            <person name="Hori S."/>
            <person name="Arai W."/>
            <person name="Tsubouchi T."/>
            <person name="Morono Y."/>
            <person name="Uchiyama I."/>
            <person name="Ito T."/>
            <person name="Fujiyama A."/>
            <person name="Inagaki F."/>
            <person name="Takami H."/>
        </authorList>
    </citation>
    <scope>NUCLEOTIDE SEQUENCE</scope>
    <source>
        <strain evidence="1">Expedition CK06-06</strain>
    </source>
</reference>
<dbReference type="EMBL" id="BART01033634">
    <property type="protein sequence ID" value="GAH09466.1"/>
    <property type="molecule type" value="Genomic_DNA"/>
</dbReference>
<evidence type="ECO:0008006" key="2">
    <source>
        <dbReference type="Google" id="ProtNLM"/>
    </source>
</evidence>
<protein>
    <recommendedName>
        <fullName evidence="2">HK97 gp10 family phage protein</fullName>
    </recommendedName>
</protein>
<name>X1CM62_9ZZZZ</name>
<dbReference type="AlphaFoldDB" id="X1CM62"/>
<gene>
    <name evidence="1" type="ORF">S01H4_57728</name>
</gene>
<evidence type="ECO:0000313" key="1">
    <source>
        <dbReference type="EMBL" id="GAH09466.1"/>
    </source>
</evidence>
<proteinExistence type="predicted"/>
<accession>X1CM62</accession>
<sequence>MSRIDFWDVKPLNQEIMRNGMKRLRKAGGVVKSKARSKCPVGTLSRPMYKTGRYAGQYWTARDAGALKKSIRVVEKHGGEAGGYITIRAGQLEIRVYSGTAKVYYAQIVEFYTPYLRPALNASKSRILSIMQNG</sequence>
<dbReference type="Pfam" id="PF04883">
    <property type="entry name" value="HK97-gp10_like"/>
    <property type="match status" value="1"/>
</dbReference>
<organism evidence="1">
    <name type="scientific">marine sediment metagenome</name>
    <dbReference type="NCBI Taxonomy" id="412755"/>
    <lineage>
        <taxon>unclassified sequences</taxon>
        <taxon>metagenomes</taxon>
        <taxon>ecological metagenomes</taxon>
    </lineage>
</organism>